<keyword evidence="3" id="KW-1185">Reference proteome</keyword>
<feature type="compositionally biased region" description="Polar residues" evidence="1">
    <location>
        <begin position="1"/>
        <end position="14"/>
    </location>
</feature>
<proteinExistence type="predicted"/>
<gene>
    <name evidence="2" type="ORF">BDN70DRAFT_602230</name>
</gene>
<dbReference type="AlphaFoldDB" id="A0A9P5YJU9"/>
<name>A0A9P5YJU9_9AGAR</name>
<comment type="caution">
    <text evidence="2">The sequence shown here is derived from an EMBL/GenBank/DDBJ whole genome shotgun (WGS) entry which is preliminary data.</text>
</comment>
<evidence type="ECO:0000313" key="2">
    <source>
        <dbReference type="EMBL" id="KAF9471138.1"/>
    </source>
</evidence>
<feature type="compositionally biased region" description="Acidic residues" evidence="1">
    <location>
        <begin position="40"/>
        <end position="49"/>
    </location>
</feature>
<feature type="compositionally biased region" description="Low complexity" evidence="1">
    <location>
        <begin position="292"/>
        <end position="306"/>
    </location>
</feature>
<feature type="compositionally biased region" description="Basic and acidic residues" evidence="1">
    <location>
        <begin position="29"/>
        <end position="39"/>
    </location>
</feature>
<evidence type="ECO:0000313" key="3">
    <source>
        <dbReference type="Proteomes" id="UP000807469"/>
    </source>
</evidence>
<feature type="compositionally biased region" description="Polar residues" evidence="1">
    <location>
        <begin position="316"/>
        <end position="328"/>
    </location>
</feature>
<feature type="compositionally biased region" description="Polar residues" evidence="1">
    <location>
        <begin position="181"/>
        <end position="195"/>
    </location>
</feature>
<dbReference type="Proteomes" id="UP000807469">
    <property type="component" value="Unassembled WGS sequence"/>
</dbReference>
<feature type="compositionally biased region" description="Low complexity" evidence="1">
    <location>
        <begin position="91"/>
        <end position="102"/>
    </location>
</feature>
<sequence>MPSNRYQEGTSSREWASRPDAPSRSSQPRTKEHGRRLDNSSDDWGDDDEPNLRNESAPKTYSHNSQRSRVNTLAPPSSSWTGKEGDFTYGSPPTSQSMSSSTETLRPDNTHRPPKKKYQDSGPSQEYDGPWVSETKDYGSAPPALSGNPSSLPPVVSKPSRSTSLPTSSLPSQPIPITQSGRSVSQIPQGSSTYGIQYGSALDSRDHHTPSDFQGNFMHGSLPTRPPALTRGVSDPPRQSQGESWHNIPPAAIQPQTSSRNRPRQDEKADKTWPAPANQSYGFNPSGGGGSSSSSSNNNNNNNNNNRGVGDERTVSGRSNMSQPSTRSIPLPNAPQYSNQVAPGTWSGPTSTSPPGAMFPGPAIFPQPQPFAGNYEQDLSQRFAQTSMNNSSRMPLGTIPEVQQQSVVNSKPSLHRPDVSVTSLLTTSTSTIPDKYISIARICLLYALNLSRDFKPSAGEEGSRPIQTTTFRCI</sequence>
<organism evidence="2 3">
    <name type="scientific">Pholiota conissans</name>
    <dbReference type="NCBI Taxonomy" id="109636"/>
    <lineage>
        <taxon>Eukaryota</taxon>
        <taxon>Fungi</taxon>
        <taxon>Dikarya</taxon>
        <taxon>Basidiomycota</taxon>
        <taxon>Agaricomycotina</taxon>
        <taxon>Agaricomycetes</taxon>
        <taxon>Agaricomycetidae</taxon>
        <taxon>Agaricales</taxon>
        <taxon>Agaricineae</taxon>
        <taxon>Strophariaceae</taxon>
        <taxon>Pholiota</taxon>
    </lineage>
</organism>
<feature type="region of interest" description="Disordered" evidence="1">
    <location>
        <begin position="1"/>
        <end position="374"/>
    </location>
</feature>
<feature type="compositionally biased region" description="Polar residues" evidence="1">
    <location>
        <begin position="53"/>
        <end position="81"/>
    </location>
</feature>
<reference evidence="2" key="1">
    <citation type="submission" date="2020-11" db="EMBL/GenBank/DDBJ databases">
        <authorList>
            <consortium name="DOE Joint Genome Institute"/>
            <person name="Ahrendt S."/>
            <person name="Riley R."/>
            <person name="Andreopoulos W."/>
            <person name="Labutti K."/>
            <person name="Pangilinan J."/>
            <person name="Ruiz-Duenas F.J."/>
            <person name="Barrasa J.M."/>
            <person name="Sanchez-Garcia M."/>
            <person name="Camarero S."/>
            <person name="Miyauchi S."/>
            <person name="Serrano A."/>
            <person name="Linde D."/>
            <person name="Babiker R."/>
            <person name="Drula E."/>
            <person name="Ayuso-Fernandez I."/>
            <person name="Pacheco R."/>
            <person name="Padilla G."/>
            <person name="Ferreira P."/>
            <person name="Barriuso J."/>
            <person name="Kellner H."/>
            <person name="Castanera R."/>
            <person name="Alfaro M."/>
            <person name="Ramirez L."/>
            <person name="Pisabarro A.G."/>
            <person name="Kuo A."/>
            <person name="Tritt A."/>
            <person name="Lipzen A."/>
            <person name="He G."/>
            <person name="Yan M."/>
            <person name="Ng V."/>
            <person name="Cullen D."/>
            <person name="Martin F."/>
            <person name="Rosso M.-N."/>
            <person name="Henrissat B."/>
            <person name="Hibbett D."/>
            <person name="Martinez A.T."/>
            <person name="Grigoriev I.V."/>
        </authorList>
    </citation>
    <scope>NUCLEOTIDE SEQUENCE</scope>
    <source>
        <strain evidence="2">CIRM-BRFM 674</strain>
    </source>
</reference>
<dbReference type="EMBL" id="MU155752">
    <property type="protein sequence ID" value="KAF9471138.1"/>
    <property type="molecule type" value="Genomic_DNA"/>
</dbReference>
<feature type="compositionally biased region" description="Low complexity" evidence="1">
    <location>
        <begin position="149"/>
        <end position="180"/>
    </location>
</feature>
<evidence type="ECO:0000256" key="1">
    <source>
        <dbReference type="SAM" id="MobiDB-lite"/>
    </source>
</evidence>
<protein>
    <submittedName>
        <fullName evidence="2">Uncharacterized protein</fullName>
    </submittedName>
</protein>
<feature type="compositionally biased region" description="Polar residues" evidence="1">
    <location>
        <begin position="335"/>
        <end position="354"/>
    </location>
</feature>
<accession>A0A9P5YJU9</accession>